<dbReference type="EMBL" id="AZAN01000001">
    <property type="protein sequence ID" value="ETA71050.1"/>
    <property type="molecule type" value="Genomic_DNA"/>
</dbReference>
<dbReference type="AlphaFoldDB" id="W9DZN1"/>
<dbReference type="RefSeq" id="WP_051450068.1">
    <property type="nucleotide sequence ID" value="NZ_KI632511.1"/>
</dbReference>
<dbReference type="Pfam" id="PF09339">
    <property type="entry name" value="HTH_IclR"/>
    <property type="match status" value="1"/>
</dbReference>
<dbReference type="HOGENOM" id="CLU_036604_13_3_11"/>
<evidence type="ECO:0000259" key="2">
    <source>
        <dbReference type="Pfam" id="PF09339"/>
    </source>
</evidence>
<protein>
    <submittedName>
        <fullName evidence="3">Transcriptional regulator/sugar kinase</fullName>
    </submittedName>
</protein>
<dbReference type="Gene3D" id="1.10.10.10">
    <property type="entry name" value="Winged helix-like DNA-binding domain superfamily/Winged helix DNA-binding domain"/>
    <property type="match status" value="1"/>
</dbReference>
<dbReference type="Pfam" id="PF00480">
    <property type="entry name" value="ROK"/>
    <property type="match status" value="2"/>
</dbReference>
<feature type="domain" description="HTH iclR-type" evidence="2">
    <location>
        <begin position="18"/>
        <end position="63"/>
    </location>
</feature>
<dbReference type="InterPro" id="IPR036390">
    <property type="entry name" value="WH_DNA-bd_sf"/>
</dbReference>
<keyword evidence="4" id="KW-1185">Reference proteome</keyword>
<comment type="caution">
    <text evidence="3">The sequence shown here is derived from an EMBL/GenBank/DDBJ whole genome shotgun (WGS) entry which is preliminary data.</text>
</comment>
<proteinExistence type="inferred from homology"/>
<dbReference type="GO" id="GO:0016301">
    <property type="term" value="F:kinase activity"/>
    <property type="evidence" value="ECO:0007669"/>
    <property type="project" value="UniProtKB-KW"/>
</dbReference>
<organism evidence="3 4">
    <name type="scientific">Actinospica robiniae DSM 44927</name>
    <dbReference type="NCBI Taxonomy" id="479430"/>
    <lineage>
        <taxon>Bacteria</taxon>
        <taxon>Bacillati</taxon>
        <taxon>Actinomycetota</taxon>
        <taxon>Actinomycetes</taxon>
        <taxon>Catenulisporales</taxon>
        <taxon>Actinospicaceae</taxon>
        <taxon>Actinospica</taxon>
    </lineage>
</organism>
<evidence type="ECO:0000256" key="1">
    <source>
        <dbReference type="ARBA" id="ARBA00006479"/>
    </source>
</evidence>
<dbReference type="SUPFAM" id="SSF53067">
    <property type="entry name" value="Actin-like ATPase domain"/>
    <property type="match status" value="1"/>
</dbReference>
<evidence type="ECO:0000313" key="4">
    <source>
        <dbReference type="Proteomes" id="UP000019485"/>
    </source>
</evidence>
<dbReference type="InterPro" id="IPR043129">
    <property type="entry name" value="ATPase_NBD"/>
</dbReference>
<dbReference type="GO" id="GO:0003677">
    <property type="term" value="F:DNA binding"/>
    <property type="evidence" value="ECO:0007669"/>
    <property type="project" value="InterPro"/>
</dbReference>
<sequence>MGDPGAAGQEPVLLRRVRLLAVIDALREAGPTPLTVLATKTGLSRPIVQSLADELVEMGWVEARTPEELGDGGRSVGRPARRFRFHAEAGLIAGLDIGAHTVTGLVTDLDGTVLGRSRLTVSPAAPPAERLERAHAALQDACAEAGTTPAKLWHLGVASTGVIDHAGRVMLSVALPGWTGVDIAGAFAEKVGCPVVVENDGRAAALAEQWRGVGRGVEDMVYVHAGLRTGTGIIVGGKMLRGHSGAAGEIGALPSAGWAEAPMHLLGFPGLAPDAPQEQLPQHVFARAREGDEAALAATQRYVRALSSGIAALVLTFDPELVVLGGGISRSADLVLGQLVSELERVCVRLPRVVASPLDAEWVALGAVRVALDAVQQRYFDPAASEALAAPGQLAA</sequence>
<dbReference type="PANTHER" id="PTHR18964">
    <property type="entry name" value="ROK (REPRESSOR, ORF, KINASE) FAMILY"/>
    <property type="match status" value="1"/>
</dbReference>
<dbReference type="InterPro" id="IPR000600">
    <property type="entry name" value="ROK"/>
</dbReference>
<keyword evidence="3" id="KW-0418">Kinase</keyword>
<comment type="similarity">
    <text evidence="1">Belongs to the ROK (NagC/XylR) family.</text>
</comment>
<accession>W9DZN1</accession>
<reference evidence="3 4" key="1">
    <citation type="submission" date="2013-08" db="EMBL/GenBank/DDBJ databases">
        <authorList>
            <consortium name="DOE Joint Genome Institute"/>
            <person name="Eisen J."/>
            <person name="Huntemann M."/>
            <person name="Han J."/>
            <person name="Chen A."/>
            <person name="Kyrpides N."/>
            <person name="Mavromatis K."/>
            <person name="Markowitz V."/>
            <person name="Palaniappan K."/>
            <person name="Ivanova N."/>
            <person name="Schaumberg A."/>
            <person name="Pati A."/>
            <person name="Liolios K."/>
            <person name="Nordberg H.P."/>
            <person name="Cantor M.N."/>
            <person name="Hua S.X."/>
            <person name="Woyke T."/>
        </authorList>
    </citation>
    <scope>NUCLEOTIDE SEQUENCE [LARGE SCALE GENOMIC DNA]</scope>
    <source>
        <strain evidence="3 4">DSM 44927</strain>
    </source>
</reference>
<dbReference type="GO" id="GO:0006355">
    <property type="term" value="P:regulation of DNA-templated transcription"/>
    <property type="evidence" value="ECO:0007669"/>
    <property type="project" value="InterPro"/>
</dbReference>
<dbReference type="PANTHER" id="PTHR18964:SF149">
    <property type="entry name" value="BIFUNCTIONAL UDP-N-ACETYLGLUCOSAMINE 2-EPIMERASE_N-ACETYLMANNOSAMINE KINASE"/>
    <property type="match status" value="1"/>
</dbReference>
<name>W9DZN1_9ACTN</name>
<keyword evidence="3" id="KW-0808">Transferase</keyword>
<dbReference type="InterPro" id="IPR005471">
    <property type="entry name" value="Tscrpt_reg_IclR_N"/>
</dbReference>
<evidence type="ECO:0000313" key="3">
    <source>
        <dbReference type="EMBL" id="ETA71050.1"/>
    </source>
</evidence>
<gene>
    <name evidence="3" type="ORF">ActroDRAFT_0071</name>
</gene>
<dbReference type="InterPro" id="IPR036388">
    <property type="entry name" value="WH-like_DNA-bd_sf"/>
</dbReference>
<dbReference type="SUPFAM" id="SSF46785">
    <property type="entry name" value="Winged helix' DNA-binding domain"/>
    <property type="match status" value="1"/>
</dbReference>
<dbReference type="Gene3D" id="3.30.420.40">
    <property type="match status" value="3"/>
</dbReference>
<dbReference type="Proteomes" id="UP000019485">
    <property type="component" value="Unassembled WGS sequence"/>
</dbReference>
<dbReference type="PATRIC" id="fig|479430.3.peg.75"/>